<evidence type="ECO:0000256" key="15">
    <source>
        <dbReference type="ARBA" id="ARBA00022763"/>
    </source>
</evidence>
<evidence type="ECO:0000256" key="18">
    <source>
        <dbReference type="ARBA" id="ARBA00022989"/>
    </source>
</evidence>
<dbReference type="InterPro" id="IPR006166">
    <property type="entry name" value="ERCC4_domain"/>
</dbReference>
<keyword evidence="13" id="KW-0677">Repeat</keyword>
<dbReference type="Pfam" id="PF00008">
    <property type="entry name" value="EGF"/>
    <property type="match status" value="12"/>
</dbReference>
<dbReference type="InterPro" id="IPR000742">
    <property type="entry name" value="EGF"/>
</dbReference>
<dbReference type="GO" id="GO:0005576">
    <property type="term" value="C:extracellular region"/>
    <property type="evidence" value="ECO:0007669"/>
    <property type="project" value="UniProtKB-SubCell"/>
</dbReference>
<dbReference type="GO" id="GO:0050769">
    <property type="term" value="P:positive regulation of neurogenesis"/>
    <property type="evidence" value="ECO:0007669"/>
    <property type="project" value="UniProtKB-ARBA"/>
</dbReference>
<dbReference type="GO" id="GO:0048598">
    <property type="term" value="P:embryonic morphogenesis"/>
    <property type="evidence" value="ECO:0007669"/>
    <property type="project" value="UniProtKB-ARBA"/>
</dbReference>
<dbReference type="FunFam" id="2.10.25.10:FF:000045">
    <property type="entry name" value="Slit guidance ligand 2"/>
    <property type="match status" value="1"/>
</dbReference>
<feature type="domain" description="Laminin G" evidence="28">
    <location>
        <begin position="2097"/>
        <end position="2348"/>
    </location>
</feature>
<feature type="disulfide bond" evidence="26">
    <location>
        <begin position="1828"/>
        <end position="1837"/>
    </location>
</feature>
<feature type="disulfide bond" evidence="26">
    <location>
        <begin position="1536"/>
        <end position="1545"/>
    </location>
</feature>
<feature type="disulfide bond" evidence="26">
    <location>
        <begin position="1790"/>
        <end position="1799"/>
    </location>
</feature>
<evidence type="ECO:0000256" key="1">
    <source>
        <dbReference type="ARBA" id="ARBA00004123"/>
    </source>
</evidence>
<feature type="domain" description="EGF-like" evidence="29">
    <location>
        <begin position="1164"/>
        <end position="1203"/>
    </location>
</feature>
<keyword evidence="14" id="KW-0255">Endonuclease</keyword>
<evidence type="ECO:0000256" key="27">
    <source>
        <dbReference type="SAM" id="Phobius"/>
    </source>
</evidence>
<feature type="domain" description="EGF-like" evidence="29">
    <location>
        <begin position="1321"/>
        <end position="1356"/>
    </location>
</feature>
<dbReference type="Gene3D" id="3.40.50.10130">
    <property type="match status" value="1"/>
</dbReference>
<dbReference type="FunFam" id="2.10.25.10:FF:000434">
    <property type="entry name" value="Predicted protein"/>
    <property type="match status" value="1"/>
</dbReference>
<dbReference type="GO" id="GO:0016318">
    <property type="term" value="P:ommatidial rotation"/>
    <property type="evidence" value="ECO:0007669"/>
    <property type="project" value="UniProtKB-ARBA"/>
</dbReference>
<keyword evidence="24" id="KW-0539">Nucleus</keyword>
<dbReference type="Gene3D" id="2.10.25.10">
    <property type="entry name" value="Laminin"/>
    <property type="match status" value="28"/>
</dbReference>
<feature type="domain" description="EGF-like" evidence="29">
    <location>
        <begin position="2812"/>
        <end position="2848"/>
    </location>
</feature>
<dbReference type="GO" id="GO:0005634">
    <property type="term" value="C:nucleus"/>
    <property type="evidence" value="ECO:0007669"/>
    <property type="project" value="UniProtKB-SubCell"/>
</dbReference>
<dbReference type="GO" id="GO:0007411">
    <property type="term" value="P:axon guidance"/>
    <property type="evidence" value="ECO:0007669"/>
    <property type="project" value="UniProtKB-ARBA"/>
</dbReference>
<feature type="disulfide bond" evidence="26">
    <location>
        <begin position="1689"/>
        <end position="1698"/>
    </location>
</feature>
<dbReference type="PANTHER" id="PTHR12916">
    <property type="entry name" value="CYTOCHROME C OXIDASE POLYPEPTIDE VIC-2"/>
    <property type="match status" value="1"/>
</dbReference>
<dbReference type="SUPFAM" id="SSF57184">
    <property type="entry name" value="Growth factor receptor domain"/>
    <property type="match status" value="4"/>
</dbReference>
<dbReference type="InterPro" id="IPR010994">
    <property type="entry name" value="RuvA_2-like"/>
</dbReference>
<keyword evidence="18 27" id="KW-1133">Transmembrane helix</keyword>
<evidence type="ECO:0000256" key="6">
    <source>
        <dbReference type="ARBA" id="ARBA00022475"/>
    </source>
</evidence>
<feature type="domain" description="EGF-like" evidence="29">
    <location>
        <begin position="1509"/>
        <end position="1546"/>
    </location>
</feature>
<dbReference type="InterPro" id="IPR049883">
    <property type="entry name" value="NOTCH1_EGF-like"/>
</dbReference>
<dbReference type="GO" id="GO:0019904">
    <property type="term" value="F:protein domain specific binding"/>
    <property type="evidence" value="ECO:0007669"/>
    <property type="project" value="UniProtKB-ARBA"/>
</dbReference>
<organism evidence="30 31">
    <name type="scientific">Polyplax serrata</name>
    <name type="common">Common mouse louse</name>
    <dbReference type="NCBI Taxonomy" id="468196"/>
    <lineage>
        <taxon>Eukaryota</taxon>
        <taxon>Metazoa</taxon>
        <taxon>Ecdysozoa</taxon>
        <taxon>Arthropoda</taxon>
        <taxon>Hexapoda</taxon>
        <taxon>Insecta</taxon>
        <taxon>Pterygota</taxon>
        <taxon>Neoptera</taxon>
        <taxon>Paraneoptera</taxon>
        <taxon>Psocodea</taxon>
        <taxon>Troctomorpha</taxon>
        <taxon>Phthiraptera</taxon>
        <taxon>Anoplura</taxon>
        <taxon>Polyplacidae</taxon>
        <taxon>Polyplax</taxon>
    </lineage>
</organism>
<dbReference type="InterPro" id="IPR013032">
    <property type="entry name" value="EGF-like_CS"/>
</dbReference>
<dbReference type="GO" id="GO:0060562">
    <property type="term" value="P:epithelial tube morphogenesis"/>
    <property type="evidence" value="ECO:0007669"/>
    <property type="project" value="UniProtKB-ARBA"/>
</dbReference>
<dbReference type="FunFam" id="2.10.25.10:FF:000029">
    <property type="entry name" value="neurexin-1 isoform X1"/>
    <property type="match status" value="1"/>
</dbReference>
<keyword evidence="11" id="KW-0540">Nuclease</keyword>
<keyword evidence="5" id="KW-0217">Developmental protein</keyword>
<dbReference type="PROSITE" id="PS00010">
    <property type="entry name" value="ASX_HYDROXYL"/>
    <property type="match status" value="15"/>
</dbReference>
<evidence type="ECO:0000256" key="7">
    <source>
        <dbReference type="ARBA" id="ARBA00022525"/>
    </source>
</evidence>
<dbReference type="FunFam" id="2.10.25.10:FF:000122">
    <property type="entry name" value="Protein crumbs homolog 2"/>
    <property type="match status" value="3"/>
</dbReference>
<evidence type="ECO:0000256" key="20">
    <source>
        <dbReference type="ARBA" id="ARBA00023136"/>
    </source>
</evidence>
<dbReference type="PROSITE" id="PS50025">
    <property type="entry name" value="LAM_G_DOMAIN"/>
    <property type="match status" value="2"/>
</dbReference>
<keyword evidence="21 26" id="KW-1015">Disulfide bond</keyword>
<feature type="disulfide bond" evidence="26">
    <location>
        <begin position="1476"/>
        <end position="1486"/>
    </location>
</feature>
<feature type="domain" description="EGF-like" evidence="29">
    <location>
        <begin position="1624"/>
        <end position="1661"/>
    </location>
</feature>
<feature type="disulfide bond" evidence="26">
    <location>
        <begin position="2800"/>
        <end position="2809"/>
    </location>
</feature>
<dbReference type="Pfam" id="PF12661">
    <property type="entry name" value="hEGF"/>
    <property type="match status" value="2"/>
</dbReference>
<dbReference type="InterPro" id="IPR001791">
    <property type="entry name" value="Laminin_G"/>
</dbReference>
<feature type="disulfide bond" evidence="26">
    <location>
        <begin position="1871"/>
        <end position="1880"/>
    </location>
</feature>
<dbReference type="GO" id="GO:0051093">
    <property type="term" value="P:negative regulation of developmental process"/>
    <property type="evidence" value="ECO:0007669"/>
    <property type="project" value="UniProtKB-ARBA"/>
</dbReference>
<evidence type="ECO:0000256" key="16">
    <source>
        <dbReference type="ARBA" id="ARBA00022782"/>
    </source>
</evidence>
<dbReference type="InterPro" id="IPR009030">
    <property type="entry name" value="Growth_fac_rcpt_cys_sf"/>
</dbReference>
<keyword evidence="15" id="KW-0227">DNA damage</keyword>
<feature type="disulfide bond" evidence="26">
    <location>
        <begin position="2838"/>
        <end position="2847"/>
    </location>
</feature>
<feature type="disulfide bond" evidence="26">
    <location>
        <begin position="2684"/>
        <end position="2693"/>
    </location>
</feature>
<dbReference type="PROSITE" id="PS01187">
    <property type="entry name" value="EGF_CA"/>
    <property type="match status" value="8"/>
</dbReference>
<feature type="disulfide bond" evidence="26">
    <location>
        <begin position="1150"/>
        <end position="1159"/>
    </location>
</feature>
<dbReference type="CDD" id="cd20078">
    <property type="entry name" value="XPF_nuclease_XPF_euk"/>
    <property type="match status" value="1"/>
</dbReference>
<feature type="disulfide bond" evidence="26">
    <location>
        <begin position="1309"/>
        <end position="1318"/>
    </location>
</feature>
<evidence type="ECO:0000256" key="8">
    <source>
        <dbReference type="ARBA" id="ARBA00022536"/>
    </source>
</evidence>
<dbReference type="GO" id="GO:0009952">
    <property type="term" value="P:anterior/posterior pattern specification"/>
    <property type="evidence" value="ECO:0007669"/>
    <property type="project" value="UniProtKB-ARBA"/>
</dbReference>
<comment type="caution">
    <text evidence="26">Lacks conserved residue(s) required for the propagation of feature annotation.</text>
</comment>
<evidence type="ECO:0000256" key="22">
    <source>
        <dbReference type="ARBA" id="ARBA00023180"/>
    </source>
</evidence>
<evidence type="ECO:0000313" key="31">
    <source>
        <dbReference type="Proteomes" id="UP001372834"/>
    </source>
</evidence>
<feature type="disulfide bond" evidence="26">
    <location>
        <begin position="1612"/>
        <end position="1621"/>
    </location>
</feature>
<keyword evidence="9" id="KW-0597">Phosphoprotein</keyword>
<evidence type="ECO:0000259" key="28">
    <source>
        <dbReference type="PROSITE" id="PS50025"/>
    </source>
</evidence>
<dbReference type="InterPro" id="IPR001881">
    <property type="entry name" value="EGF-like_Ca-bd_dom"/>
</dbReference>
<feature type="domain" description="EGF-like" evidence="29">
    <location>
        <begin position="1084"/>
        <end position="1120"/>
    </location>
</feature>
<feature type="domain" description="EGF-like" evidence="29">
    <location>
        <begin position="1283"/>
        <end position="1319"/>
    </location>
</feature>
<dbReference type="FunFam" id="2.10.25.10:FF:000031">
    <property type="entry name" value="neurogenic locus notch homolog protein 3"/>
    <property type="match status" value="1"/>
</dbReference>
<dbReference type="PANTHER" id="PTHR12916:SF4">
    <property type="entry name" value="UNINFLATABLE, ISOFORM C"/>
    <property type="match status" value="1"/>
</dbReference>
<dbReference type="GO" id="GO:0008593">
    <property type="term" value="P:regulation of Notch signaling pathway"/>
    <property type="evidence" value="ECO:0007669"/>
    <property type="project" value="UniProtKB-ARBA"/>
</dbReference>
<proteinExistence type="inferred from homology"/>
<keyword evidence="12" id="KW-0732">Signal</keyword>
<feature type="domain" description="EGF-like" evidence="29">
    <location>
        <begin position="1802"/>
        <end position="1838"/>
    </location>
</feature>
<feature type="domain" description="EGF-like" evidence="29">
    <location>
        <begin position="2780"/>
        <end position="2810"/>
    </location>
</feature>
<dbReference type="GO" id="GO:0048871">
    <property type="term" value="P:multicellular organismal-level homeostasis"/>
    <property type="evidence" value="ECO:0007669"/>
    <property type="project" value="UniProtKB-ARBA"/>
</dbReference>
<dbReference type="PROSITE" id="PS01186">
    <property type="entry name" value="EGF_2"/>
    <property type="match status" value="17"/>
</dbReference>
<evidence type="ECO:0000256" key="26">
    <source>
        <dbReference type="PROSITE-ProRule" id="PRU00076"/>
    </source>
</evidence>
<dbReference type="SUPFAM" id="SSF47781">
    <property type="entry name" value="RuvA domain 2-like"/>
    <property type="match status" value="1"/>
</dbReference>
<dbReference type="Pfam" id="PF02732">
    <property type="entry name" value="ERCC4"/>
    <property type="match status" value="1"/>
</dbReference>
<dbReference type="PRINTS" id="PR00010">
    <property type="entry name" value="EGFBLOOD"/>
</dbReference>
<dbReference type="SMART" id="SM00282">
    <property type="entry name" value="LamG"/>
    <property type="match status" value="2"/>
</dbReference>
<feature type="disulfide bond" evidence="26">
    <location>
        <begin position="1753"/>
        <end position="1762"/>
    </location>
</feature>
<feature type="domain" description="EGF-like" evidence="29">
    <location>
        <begin position="1123"/>
        <end position="1160"/>
    </location>
</feature>
<dbReference type="SMART" id="SM00179">
    <property type="entry name" value="EGF_CA"/>
    <property type="match status" value="27"/>
</dbReference>
<feature type="disulfide bond" evidence="26">
    <location>
        <begin position="2721"/>
        <end position="2730"/>
    </location>
</feature>
<evidence type="ECO:0000313" key="30">
    <source>
        <dbReference type="EMBL" id="KAK6631776.1"/>
    </source>
</evidence>
<feature type="disulfide bond" evidence="26">
    <location>
        <begin position="1497"/>
        <end position="1506"/>
    </location>
</feature>
<evidence type="ECO:0000256" key="5">
    <source>
        <dbReference type="ARBA" id="ARBA00022473"/>
    </source>
</evidence>
<dbReference type="GO" id="GO:0009967">
    <property type="term" value="P:positive regulation of signal transduction"/>
    <property type="evidence" value="ECO:0007669"/>
    <property type="project" value="UniProtKB-ARBA"/>
</dbReference>
<feature type="disulfide bond" evidence="26">
    <location>
        <begin position="2921"/>
        <end position="2930"/>
    </location>
</feature>
<feature type="transmembrane region" description="Helical" evidence="27">
    <location>
        <begin position="2944"/>
        <end position="2967"/>
    </location>
</feature>
<dbReference type="CDD" id="cd00110">
    <property type="entry name" value="LamG"/>
    <property type="match status" value="2"/>
</dbReference>
<dbReference type="GO" id="GO:0080090">
    <property type="term" value="P:regulation of primary metabolic process"/>
    <property type="evidence" value="ECO:0007669"/>
    <property type="project" value="UniProtKB-ARBA"/>
</dbReference>
<feature type="domain" description="EGF-like" evidence="29">
    <location>
        <begin position="2344"/>
        <end position="2380"/>
    </location>
</feature>
<feature type="disulfide bond" evidence="26">
    <location>
        <begin position="2080"/>
        <end position="2089"/>
    </location>
</feature>
<keyword evidence="20 27" id="KW-0472">Membrane</keyword>
<feature type="disulfide bond" evidence="26">
    <location>
        <begin position="1574"/>
        <end position="1583"/>
    </location>
</feature>
<feature type="domain" description="EGF-like" evidence="29">
    <location>
        <begin position="2892"/>
        <end position="2931"/>
    </location>
</feature>
<dbReference type="FunFam" id="2.10.25.10:FF:000252">
    <property type="entry name" value="Crumbs homolog 1 (Drosophila)"/>
    <property type="match status" value="1"/>
</dbReference>
<dbReference type="GO" id="GO:0016787">
    <property type="term" value="F:hydrolase activity"/>
    <property type="evidence" value="ECO:0007669"/>
    <property type="project" value="UniProtKB-KW"/>
</dbReference>
<feature type="domain" description="EGF-like" evidence="29">
    <location>
        <begin position="1359"/>
        <end position="1395"/>
    </location>
</feature>
<evidence type="ECO:0000256" key="13">
    <source>
        <dbReference type="ARBA" id="ARBA00022737"/>
    </source>
</evidence>
<dbReference type="FunFam" id="2.10.25.10:FF:000472">
    <property type="entry name" value="Uncharacterized protein, isoform A"/>
    <property type="match status" value="3"/>
</dbReference>
<dbReference type="FunFam" id="2.10.25.10:FF:000565">
    <property type="entry name" value="Predicted protein"/>
    <property type="match status" value="1"/>
</dbReference>
<dbReference type="SMART" id="SM00891">
    <property type="entry name" value="ERCC4"/>
    <property type="match status" value="1"/>
</dbReference>
<dbReference type="CDD" id="cd00054">
    <property type="entry name" value="EGF_CA"/>
    <property type="match status" value="19"/>
</dbReference>
<evidence type="ECO:0000256" key="21">
    <source>
        <dbReference type="ARBA" id="ARBA00023157"/>
    </source>
</evidence>
<feature type="disulfide bond" evidence="26">
    <location>
        <begin position="1110"/>
        <end position="1119"/>
    </location>
</feature>
<feature type="domain" description="EGF-like" evidence="29">
    <location>
        <begin position="2657"/>
        <end position="2694"/>
    </location>
</feature>
<dbReference type="PROSITE" id="PS00022">
    <property type="entry name" value="EGF_1"/>
    <property type="match status" value="24"/>
</dbReference>
<feature type="domain" description="EGF-like" evidence="29">
    <location>
        <begin position="1397"/>
        <end position="1434"/>
    </location>
</feature>
<feature type="domain" description="EGF-like" evidence="29">
    <location>
        <begin position="1244"/>
        <end position="1281"/>
    </location>
</feature>
<dbReference type="GO" id="GO:0005509">
    <property type="term" value="F:calcium ion binding"/>
    <property type="evidence" value="ECO:0007669"/>
    <property type="project" value="InterPro"/>
</dbReference>
<dbReference type="Proteomes" id="UP001372834">
    <property type="component" value="Unassembled WGS sequence"/>
</dbReference>
<dbReference type="GO" id="GO:0003677">
    <property type="term" value="F:DNA binding"/>
    <property type="evidence" value="ECO:0007669"/>
    <property type="project" value="UniProtKB-KW"/>
</dbReference>
<keyword evidence="17" id="KW-0378">Hydrolase</keyword>
<evidence type="ECO:0000256" key="4">
    <source>
        <dbReference type="ARBA" id="ARBA00010015"/>
    </source>
</evidence>
<feature type="disulfide bond" evidence="26">
    <location>
        <begin position="1424"/>
        <end position="1433"/>
    </location>
</feature>
<feature type="domain" description="EGF-like" evidence="29">
    <location>
        <begin position="2054"/>
        <end position="2090"/>
    </location>
</feature>
<dbReference type="InterPro" id="IPR011335">
    <property type="entry name" value="Restrct_endonuc-II-like"/>
</dbReference>
<dbReference type="InterPro" id="IPR000152">
    <property type="entry name" value="EGF-type_Asp/Asn_hydroxyl_site"/>
</dbReference>
<dbReference type="PROSITE" id="PS50026">
    <property type="entry name" value="EGF_3"/>
    <property type="match status" value="28"/>
</dbReference>
<keyword evidence="6" id="KW-1003">Cell membrane</keyword>
<dbReference type="Pfam" id="PF07645">
    <property type="entry name" value="EGF_CA"/>
    <property type="match status" value="2"/>
</dbReference>
<keyword evidence="10 27" id="KW-0812">Transmembrane</keyword>
<gene>
    <name evidence="30" type="ORF">RUM43_013840</name>
</gene>
<dbReference type="SUPFAM" id="SSF52980">
    <property type="entry name" value="Restriction endonuclease-like"/>
    <property type="match status" value="1"/>
</dbReference>
<feature type="domain" description="EGF-like" evidence="29">
    <location>
        <begin position="1663"/>
        <end position="1699"/>
    </location>
</feature>
<dbReference type="GO" id="GO:0030097">
    <property type="term" value="P:hemopoiesis"/>
    <property type="evidence" value="ECO:0007669"/>
    <property type="project" value="UniProtKB-ARBA"/>
</dbReference>
<dbReference type="FunFam" id="2.10.25.10:FF:000012">
    <property type="entry name" value="Delta-like protein"/>
    <property type="match status" value="1"/>
</dbReference>
<evidence type="ECO:0000256" key="19">
    <source>
        <dbReference type="ARBA" id="ARBA00023125"/>
    </source>
</evidence>
<feature type="disulfide bond" evidence="26">
    <location>
        <begin position="2700"/>
        <end position="2710"/>
    </location>
</feature>
<feature type="domain" description="EGF-like" evidence="29">
    <location>
        <begin position="2734"/>
        <end position="2775"/>
    </location>
</feature>
<dbReference type="GO" id="GO:0048646">
    <property type="term" value="P:anatomical structure formation involved in morphogenesis"/>
    <property type="evidence" value="ECO:0007669"/>
    <property type="project" value="UniProtKB-ARBA"/>
</dbReference>
<feature type="disulfide bond" evidence="26">
    <location>
        <begin position="2765"/>
        <end position="2774"/>
    </location>
</feature>
<dbReference type="EMBL" id="JAWJWE010000008">
    <property type="protein sequence ID" value="KAK6631776.1"/>
    <property type="molecule type" value="Genomic_DNA"/>
</dbReference>
<dbReference type="Gene3D" id="2.60.120.200">
    <property type="match status" value="3"/>
</dbReference>
<feature type="disulfide bond" evidence="26">
    <location>
        <begin position="2370"/>
        <end position="2379"/>
    </location>
</feature>
<feature type="domain" description="Laminin G" evidence="28">
    <location>
        <begin position="1883"/>
        <end position="2052"/>
    </location>
</feature>
<keyword evidence="8 26" id="KW-0245">EGF-like domain</keyword>
<comment type="similarity">
    <text evidence="4">Belongs to the XPF family.</text>
</comment>
<dbReference type="GO" id="GO:0005911">
    <property type="term" value="C:cell-cell junction"/>
    <property type="evidence" value="ECO:0007669"/>
    <property type="project" value="UniProtKB-ARBA"/>
</dbReference>
<comment type="subcellular location">
    <subcellularLocation>
        <location evidence="2">Apical cell membrane</location>
        <topology evidence="2">Single-pass type I membrane protein</topology>
    </subcellularLocation>
    <subcellularLocation>
        <location evidence="1">Nucleus</location>
    </subcellularLocation>
    <subcellularLocation>
        <location evidence="3">Secreted</location>
    </subcellularLocation>
</comment>
<dbReference type="GO" id="GO:0035282">
    <property type="term" value="P:segmentation"/>
    <property type="evidence" value="ECO:0007669"/>
    <property type="project" value="UniProtKB-ARBA"/>
</dbReference>
<dbReference type="FunFam" id="2.10.25.10:FF:000208">
    <property type="entry name" value="Crumbs 2, cell polarity complex component"/>
    <property type="match status" value="1"/>
</dbReference>
<dbReference type="SUPFAM" id="SSF49899">
    <property type="entry name" value="Concanavalin A-like lectins/glucanases"/>
    <property type="match status" value="4"/>
</dbReference>
<dbReference type="GO" id="GO:0120035">
    <property type="term" value="P:regulation of plasma membrane bounded cell projection organization"/>
    <property type="evidence" value="ECO:0007669"/>
    <property type="project" value="UniProtKB-ARBA"/>
</dbReference>
<feature type="domain" description="EGF-like" evidence="29">
    <location>
        <begin position="1840"/>
        <end position="1881"/>
    </location>
</feature>
<keyword evidence="19" id="KW-0238">DNA-binding</keyword>
<feature type="domain" description="EGF-like" evidence="29">
    <location>
        <begin position="1548"/>
        <end position="1584"/>
    </location>
</feature>
<name>A0AAN8P4Q8_POLSC</name>
<evidence type="ECO:0000256" key="3">
    <source>
        <dbReference type="ARBA" id="ARBA00004613"/>
    </source>
</evidence>
<keyword evidence="22" id="KW-0325">Glycoprotein</keyword>
<dbReference type="GO" id="GO:0060255">
    <property type="term" value="P:regulation of macromolecule metabolic process"/>
    <property type="evidence" value="ECO:0007669"/>
    <property type="project" value="UniProtKB-ARBA"/>
</dbReference>
<dbReference type="SUPFAM" id="SSF57196">
    <property type="entry name" value="EGF/Laminin"/>
    <property type="match status" value="15"/>
</dbReference>
<feature type="domain" description="EGF-like" evidence="29">
    <location>
        <begin position="1205"/>
        <end position="1242"/>
    </location>
</feature>
<evidence type="ECO:0000256" key="2">
    <source>
        <dbReference type="ARBA" id="ARBA00004247"/>
    </source>
</evidence>
<feature type="disulfide bond" evidence="26">
    <location>
        <begin position="2645"/>
        <end position="2654"/>
    </location>
</feature>
<keyword evidence="16" id="KW-0221">Differentiation</keyword>
<evidence type="ECO:0000256" key="24">
    <source>
        <dbReference type="ARBA" id="ARBA00023242"/>
    </source>
</evidence>
<evidence type="ECO:0000256" key="25">
    <source>
        <dbReference type="ARBA" id="ARBA00072370"/>
    </source>
</evidence>
<evidence type="ECO:0000256" key="14">
    <source>
        <dbReference type="ARBA" id="ARBA00022759"/>
    </source>
</evidence>
<dbReference type="GO" id="GO:0048638">
    <property type="term" value="P:regulation of developmental growth"/>
    <property type="evidence" value="ECO:0007669"/>
    <property type="project" value="UniProtKB-ARBA"/>
</dbReference>
<dbReference type="FunFam" id="2.60.120.200:FF:000143">
    <property type="entry name" value="Crumbs, isoform D"/>
    <property type="match status" value="1"/>
</dbReference>
<dbReference type="GO" id="GO:0003008">
    <property type="term" value="P:system process"/>
    <property type="evidence" value="ECO:0007669"/>
    <property type="project" value="UniProtKB-ARBA"/>
</dbReference>
<feature type="disulfide bond" evidence="26">
    <location>
        <begin position="1271"/>
        <end position="1280"/>
    </location>
</feature>
<dbReference type="InterPro" id="IPR018097">
    <property type="entry name" value="EGF_Ca-bd_CS"/>
</dbReference>
<dbReference type="GO" id="GO:0061326">
    <property type="term" value="P:renal tubule development"/>
    <property type="evidence" value="ECO:0007669"/>
    <property type="project" value="UniProtKB-ARBA"/>
</dbReference>
<dbReference type="FunFam" id="3.40.50.10130:FF:000002">
    <property type="entry name" value="DNA repair endonuclease XPF"/>
    <property type="match status" value="1"/>
</dbReference>
<feature type="domain" description="EGF-like" evidence="29">
    <location>
        <begin position="2696"/>
        <end position="2731"/>
    </location>
</feature>
<dbReference type="InterPro" id="IPR013320">
    <property type="entry name" value="ConA-like_dom_sf"/>
</dbReference>
<evidence type="ECO:0000256" key="17">
    <source>
        <dbReference type="ARBA" id="ARBA00022801"/>
    </source>
</evidence>
<accession>A0AAN8P4Q8</accession>
<dbReference type="GO" id="GO:0048863">
    <property type="term" value="P:stem cell differentiation"/>
    <property type="evidence" value="ECO:0007669"/>
    <property type="project" value="UniProtKB-ARBA"/>
</dbReference>
<protein>
    <recommendedName>
        <fullName evidence="25">DNA repair endonuclease XPF</fullName>
    </recommendedName>
</protein>
<dbReference type="Gene3D" id="1.10.150.20">
    <property type="entry name" value="5' to 3' exonuclease, C-terminal subdomain"/>
    <property type="match status" value="1"/>
</dbReference>
<dbReference type="FunFam" id="2.10.25.10:FF:000004">
    <property type="entry name" value="Neurogenic locus notch 1"/>
    <property type="match status" value="1"/>
</dbReference>
<sequence>MLLEYEKQIFLDILQDDGLVIAAKGLGIDLVIVNLLKVYCDPGNLVFVIGAEGKFQEWLLKKLKETQINPQPRVSVDTGTTERKQYYLEGGLWFVPSRILIVDMLKKRLPVDLITGIVVCKAHKILKNHLDAFVLRLYRKENKTGFIKAFSDQAPSFRGGFNKVEQILKALCLRNLLLWPRYHAIVKSSLNEIQPVVVELHLEMSKKMLQLQNALLDLIKLTVQELKRLNPTLDTEQITVENVICDSLHKVLHSQLDPVWHALSERTKALLTDLKLFHYMILSLLTQDSVSFYSFVFSQQKSDCAVNGSGWHFLPSAEIVFTTARQRVFIENEQKSSQLDPEPHPKWLVLSEVLAEIYKEYYKQVKVDKNVDQRSDGVEEKLEKMFSAETQETEKGPPADILILTRDERNCFLLQMYLTKGAEELLAMQYRKLISSKIENKKINEDSTESNGDKCDIDAAKNDFVDDVEVPETDAYTLSLSVLGCSKLEGDEKVNVAGFFEETLSASQKEALLNDTDTPEYKTTPVTVIKSYRKNLINLPQILEEQKPRWIIIYDAEMTVIRQLEVYQRRHSETQVKIYFLVFGGTIEEQSYLTSLRVEKEAFDFLIEEKARVAIPSDINDFPELCRDDNAELEKQGKTRKGGIESPIKKTSKIIVDMREFRSELPALIHSRGIEIEPLTITIGDYILTPDICLERKSVSDLIQSLNSGRLYKQAIQMTRYYSNPMLLIEFDKDNPFNLQDRYYLSTDASSEQVVTKLQLLTMHFPQLRLVWSPSPLATAQLFEELKQGHPEPDAATALGLGVDQDPTDEDKFNPGIQKFLSNLPGVTSKNIHSLLLKGKSMDNLKNLSLEEISDLLSNSTEGECLYEAIHTKMYPDVTSSSITSNKCRFKPSSLRGKRKPVCLLNVIIPSNLVVAEDGFREAFFNGSSEVKLNTPLSLYNHISLSFKSCVGGELFEQHTNGKEISLHVQSDGLVFYSKINGRPNEVKMPVRLLNNAWQVVNLEYRAGNLTLSAGGQQQIIANKTVSSELLKANLTDKNSVLRIGSGFIGCILEGPSIVFHTQNLNSVNVQWGPCTLHSINCQKIEQCNSDICMNHGVCVPVNDQFECKCTPRYSGVHCEIDEGSPCIATSCENNGRCEEDPWGNYTCLCDPSHSGMHCELESGALACDEDPCRANATCRMFPSASNKKECICPPGFTGAFCEIDIDECQSNPCRNGGSCTDGLNNFTCNCGRTGYAGTHCEININECEPINPCLNNGTCFDNYGGYTCQCPAGFGGHNCELNLNECKSDPCQNGGYCEDKIGSYTCKCKSGFVGSNCEINVNECNIAPFPCGHNYNCIDGINTYYCACKPGFDGKNCEIDLCASSPCRNGGTCYVGINGYTCVCHEEYFGEHCELRSNPCSYSVCLNKGVCHPKNEQEYYCECQPGFDGLNCERNVTDCHGGICPDDYTLCSDLSKNNSCSSIGSKTVKSLIDPCASSPCNNGTCFPVNGGYTCTCQEGITGPNCDIDINECDQNQTICNFGICYNIVGGYQCYCQPGYAGNHCDIDVDECLSKPCLHDAICENKINSYKCICKPGYTGINCEINIDECLSNPCQNGGTCQDAIASFTCICPVGLTGSVCETNIDDCESQPCEHGGICIDGINSYECNCDDTGYFGTNCEKNIDDCISNPCTNDAECIDLVKGYECKCHPGYEGLNCEVDINECDSQPCQNGGTCLEHSNRTLYEYSANNSLPEIFSHEFNYDEAFGYECVCIPGTVGVNCEKDINECDSNPCQYGSCKDEIGRYKCECEDGYEGEFCQIEINECERFKPCVNGTCSDRKNDYYCDCIHGFGGKNCSVELIGCAKSNCANNGICIPYLENEVEHKFNCTCPNGFHGKLCEKGTTISLSGSSHVLINTTRDEGYDIQFRFKTTLPNGLLAIGKGLTFYILELAKGRLNLRSSLLNKWEGVFVGSGLNDSKWQKVFVAINASHLVLAANEEQTIYPISLNEANTSHTSFQTTYLGGTSSYLRNLIQEPSFIGCTEDVQVNGEWVIPQDVQETPVVLVDIEVGCPREEQCSPNPCFSGGHCTDLWSDFNCTCERPYLGHTCQYNLTAATFGHENITSSYVTVLVNETTQRAVRNVVDISMFIRTRQERGLIFYLGTKPDNVTYNEETFIIAQLEGGELRVRLQFGGNLESYGVGGVKLDNGYSHLIQVVRNSTLVQFRINNTEYFKNTIGASDHLNVDVLYLGGMPKQSVYYNHKYDEEVYSTGVHPLSRMRRQIESPPISRIEVAPDIRMKSDPTKSESAFADFKGIIQDVQISGGSRSKWVVEFFPLKVEDLDIPAAFGEVSFDKAKVLEGEISDDTCKKNPCLHNGSCTITWNDYSCTCPRGYKGKSCQEMEFCQLQDCPTGSECRNLDDGYECVANITLRGMKNGILSYTLVGSSKYRGFDDVNLDSVNLDYRTKVGGTILHVSDNKYYLSVSVYKDDVTIIWKLDDTPGDIKQFTGERDGKWTSIYLKMKNGKLLGGFTDISDPEFTVNNFPVEAWRSLLQRGKILVGGIDGKFKYEDHFPVSIDSFNMPVGDFLGGYYKGCLGEIRIGSMLLPFFTPNYLFNKNFTAKNYFALESLPPRLMEEMGCILCFDEDCMNGGTCLNANTTYACDCPVGYTNSDCSKDIDWCEGDGHCENGATCVDGIANFTCMCPIGYTGLRCEINIDECSSNPCVNGECVDQVGSFKCICKESYSGERCENLRIITCADRPCKRGSSCTNAFNRATGDNYTCTCLTGYVGRHCDIPFCLEKECVNGVCEHMKAAPTCICSPGYEGQYCEENMNECLSNPCQNRGRCIDKINEFECECEEGFTGLFCENDVDECKQDETLCGDGFCNNTFGSYKCICNPKGEQKMCGLNCNISDPCAENPCENGGSCIEKCTDLPLYECKCSGRYIGFNCSEIEVAEGTSPADIAIIVGPIVAFLLLAGAVGLSIFIMMAKKKRATRGTYSPSQQEYCNPRVEMDNVLKPPPEERLI</sequence>
<feature type="disulfide bond" evidence="26">
    <location>
        <begin position="1385"/>
        <end position="1394"/>
    </location>
</feature>
<evidence type="ECO:0000256" key="9">
    <source>
        <dbReference type="ARBA" id="ARBA00022553"/>
    </source>
</evidence>
<evidence type="ECO:0000256" key="11">
    <source>
        <dbReference type="ARBA" id="ARBA00022722"/>
    </source>
</evidence>
<dbReference type="InterPro" id="IPR047520">
    <property type="entry name" value="XPF_nuclease"/>
</dbReference>
<feature type="disulfide bond" evidence="26">
    <location>
        <begin position="1193"/>
        <end position="1202"/>
    </location>
</feature>
<feature type="domain" description="EGF-like" evidence="29">
    <location>
        <begin position="2621"/>
        <end position="2655"/>
    </location>
</feature>
<dbReference type="GO" id="GO:0006281">
    <property type="term" value="P:DNA repair"/>
    <property type="evidence" value="ECO:0007669"/>
    <property type="project" value="UniProtKB-KW"/>
</dbReference>
<feature type="domain" description="EGF-like" evidence="29">
    <location>
        <begin position="1701"/>
        <end position="1763"/>
    </location>
</feature>
<reference evidence="30 31" key="1">
    <citation type="submission" date="2023-10" db="EMBL/GenBank/DDBJ databases">
        <title>Genomes of two closely related lineages of the louse Polyplax serrata with different host specificities.</title>
        <authorList>
            <person name="Martinu J."/>
            <person name="Tarabai H."/>
            <person name="Stefka J."/>
            <person name="Hypsa V."/>
        </authorList>
    </citation>
    <scope>NUCLEOTIDE SEQUENCE [LARGE SCALE GENOMIC DNA]</scope>
    <source>
        <strain evidence="30">HR10_N</strain>
    </source>
</reference>
<feature type="domain" description="EGF-like" evidence="29">
    <location>
        <begin position="1765"/>
        <end position="1800"/>
    </location>
</feature>
<dbReference type="Pfam" id="PF00054">
    <property type="entry name" value="Laminin_G_1"/>
    <property type="match status" value="2"/>
</dbReference>
<dbReference type="GO" id="GO:0004519">
    <property type="term" value="F:endonuclease activity"/>
    <property type="evidence" value="ECO:0007669"/>
    <property type="project" value="UniProtKB-KW"/>
</dbReference>
<feature type="disulfide bond" evidence="26">
    <location>
        <begin position="1769"/>
        <end position="1779"/>
    </location>
</feature>
<dbReference type="GO" id="GO:0009792">
    <property type="term" value="P:embryo development ending in birth or egg hatching"/>
    <property type="evidence" value="ECO:0007669"/>
    <property type="project" value="UniProtKB-ARBA"/>
</dbReference>
<dbReference type="GO" id="GO:0051241">
    <property type="term" value="P:negative regulation of multicellular organismal process"/>
    <property type="evidence" value="ECO:0007669"/>
    <property type="project" value="UniProtKB-ARBA"/>
</dbReference>
<dbReference type="GO" id="GO:0048056">
    <property type="term" value="P:R3/R4 cell differentiation"/>
    <property type="evidence" value="ECO:0007669"/>
    <property type="project" value="UniProtKB-ARBA"/>
</dbReference>
<dbReference type="GO" id="GO:0002064">
    <property type="term" value="P:epithelial cell development"/>
    <property type="evidence" value="ECO:0007669"/>
    <property type="project" value="UniProtKB-ARBA"/>
</dbReference>
<evidence type="ECO:0000256" key="12">
    <source>
        <dbReference type="ARBA" id="ARBA00022729"/>
    </source>
</evidence>
<dbReference type="GO" id="GO:0016324">
    <property type="term" value="C:apical plasma membrane"/>
    <property type="evidence" value="ECO:0007669"/>
    <property type="project" value="UniProtKB-SubCell"/>
</dbReference>
<dbReference type="SMART" id="SM00181">
    <property type="entry name" value="EGF"/>
    <property type="match status" value="29"/>
</dbReference>
<evidence type="ECO:0000259" key="29">
    <source>
        <dbReference type="PROSITE" id="PS50026"/>
    </source>
</evidence>
<keyword evidence="7" id="KW-0964">Secreted</keyword>
<comment type="caution">
    <text evidence="30">The sequence shown here is derived from an EMBL/GenBank/DDBJ whole genome shotgun (WGS) entry which is preliminary data.</text>
</comment>
<evidence type="ECO:0000256" key="10">
    <source>
        <dbReference type="ARBA" id="ARBA00022692"/>
    </source>
</evidence>
<evidence type="ECO:0000256" key="23">
    <source>
        <dbReference type="ARBA" id="ARBA00023204"/>
    </source>
</evidence>
<dbReference type="GO" id="GO:0051049">
    <property type="term" value="P:regulation of transport"/>
    <property type="evidence" value="ECO:0007669"/>
    <property type="project" value="UniProtKB-ARBA"/>
</dbReference>
<feature type="domain" description="EGF-like" evidence="29">
    <location>
        <begin position="1586"/>
        <end position="1622"/>
    </location>
</feature>
<keyword evidence="23" id="KW-0234">DNA repair</keyword>
<feature type="domain" description="EGF-like" evidence="29">
    <location>
        <begin position="1472"/>
        <end position="1507"/>
    </location>
</feature>